<reference evidence="3 4" key="1">
    <citation type="submission" date="2017-09" db="EMBL/GenBank/DDBJ databases">
        <title>Depth-based differentiation of microbial function through sediment-hosted aquifers and enrichment of novel symbionts in the deep terrestrial subsurface.</title>
        <authorList>
            <person name="Probst A.J."/>
            <person name="Ladd B."/>
            <person name="Jarett J.K."/>
            <person name="Geller-Mcgrath D.E."/>
            <person name="Sieber C.M."/>
            <person name="Emerson J.B."/>
            <person name="Anantharaman K."/>
            <person name="Thomas B.C."/>
            <person name="Malmstrom R."/>
            <person name="Stieglmeier M."/>
            <person name="Klingl A."/>
            <person name="Woyke T."/>
            <person name="Ryan C.M."/>
            <person name="Banfield J.F."/>
        </authorList>
    </citation>
    <scope>NUCLEOTIDE SEQUENCE [LARGE SCALE GENOMIC DNA]</scope>
    <source>
        <strain evidence="3">CG22_combo_CG10-13_8_21_14_all_42_17</strain>
    </source>
</reference>
<dbReference type="AlphaFoldDB" id="A0A2H0BE20"/>
<feature type="transmembrane region" description="Helical" evidence="2">
    <location>
        <begin position="84"/>
        <end position="106"/>
    </location>
</feature>
<evidence type="ECO:0000256" key="1">
    <source>
        <dbReference type="SAM" id="MobiDB-lite"/>
    </source>
</evidence>
<keyword evidence="2" id="KW-0472">Membrane</keyword>
<accession>A0A2H0BE20</accession>
<dbReference type="EMBL" id="PCST01000015">
    <property type="protein sequence ID" value="PIP55829.1"/>
    <property type="molecule type" value="Genomic_DNA"/>
</dbReference>
<protein>
    <submittedName>
        <fullName evidence="3">Uncharacterized protein</fullName>
    </submittedName>
</protein>
<feature type="compositionally biased region" description="Basic and acidic residues" evidence="1">
    <location>
        <begin position="1"/>
        <end position="28"/>
    </location>
</feature>
<name>A0A2H0BE20_9BACT</name>
<proteinExistence type="predicted"/>
<keyword evidence="2" id="KW-1133">Transmembrane helix</keyword>
<dbReference type="Proteomes" id="UP000229794">
    <property type="component" value="Unassembled WGS sequence"/>
</dbReference>
<keyword evidence="2" id="KW-0812">Transmembrane</keyword>
<comment type="caution">
    <text evidence="3">The sequence shown here is derived from an EMBL/GenBank/DDBJ whole genome shotgun (WGS) entry which is preliminary data.</text>
</comment>
<sequence length="313" mass="35209">MYPNRSEESKSSVPLREPEPESEARENEPTPLKQIRTFQGDVAEALKTQRESLVSIQQTEHLRRKALQSDTEGSLENSSKRKEFFLLLLGSLIFFALSAVGVWFGYNQFIKKSSTPITTAPLNRFVSSSNEVNVNLTDNTSRGNLIDMLASAASDTADGEIRHIIITKQKAEGNENYLLPTVELLKILETKVPPNLARAFDPLFMFGTLGESHFLIIKLASFENAFAGMLTWENDLSQDMGPLFSTAELLRSLPPETDFIDITDRNKDIRAITLGNQPILAYSFLDNNILIITDKIDTLRTLIDRITREKLSR</sequence>
<evidence type="ECO:0000313" key="4">
    <source>
        <dbReference type="Proteomes" id="UP000229794"/>
    </source>
</evidence>
<feature type="region of interest" description="Disordered" evidence="1">
    <location>
        <begin position="1"/>
        <end position="34"/>
    </location>
</feature>
<gene>
    <name evidence="3" type="ORF">COX06_01185</name>
</gene>
<evidence type="ECO:0000256" key="2">
    <source>
        <dbReference type="SAM" id="Phobius"/>
    </source>
</evidence>
<organism evidence="3 4">
    <name type="scientific">Candidatus Zambryskibacteria bacterium CG22_combo_CG10-13_8_21_14_all_42_17</name>
    <dbReference type="NCBI Taxonomy" id="1975118"/>
    <lineage>
        <taxon>Bacteria</taxon>
        <taxon>Candidatus Zambryskiibacteriota</taxon>
    </lineage>
</organism>
<evidence type="ECO:0000313" key="3">
    <source>
        <dbReference type="EMBL" id="PIP55829.1"/>
    </source>
</evidence>